<evidence type="ECO:0000256" key="4">
    <source>
        <dbReference type="ARBA" id="ARBA00004922"/>
    </source>
</evidence>
<dbReference type="SMART" id="SM00028">
    <property type="entry name" value="TPR"/>
    <property type="match status" value="5"/>
</dbReference>
<comment type="caution">
    <text evidence="19">The sequence shown here is derived from an EMBL/GenBank/DDBJ whole genome shotgun (WGS) entry which is preliminary data.</text>
</comment>
<dbReference type="UniPathway" id="UPA00378"/>
<evidence type="ECO:0000256" key="13">
    <source>
        <dbReference type="ARBA" id="ARBA00023136"/>
    </source>
</evidence>
<keyword evidence="10 16" id="KW-0802">TPR repeat</keyword>
<organism evidence="19 20">
    <name type="scientific">Leptotrombidium deliense</name>
    <dbReference type="NCBI Taxonomy" id="299467"/>
    <lineage>
        <taxon>Eukaryota</taxon>
        <taxon>Metazoa</taxon>
        <taxon>Ecdysozoa</taxon>
        <taxon>Arthropoda</taxon>
        <taxon>Chelicerata</taxon>
        <taxon>Arachnida</taxon>
        <taxon>Acari</taxon>
        <taxon>Acariformes</taxon>
        <taxon>Trombidiformes</taxon>
        <taxon>Prostigmata</taxon>
        <taxon>Anystina</taxon>
        <taxon>Parasitengona</taxon>
        <taxon>Trombiculoidea</taxon>
        <taxon>Trombiculidae</taxon>
        <taxon>Leptotrombidium</taxon>
    </lineage>
</organism>
<evidence type="ECO:0000256" key="10">
    <source>
        <dbReference type="ARBA" id="ARBA00022803"/>
    </source>
</evidence>
<feature type="transmembrane region" description="Helical" evidence="17">
    <location>
        <begin position="396"/>
        <end position="413"/>
    </location>
</feature>
<dbReference type="Proteomes" id="UP000288716">
    <property type="component" value="Unassembled WGS sequence"/>
</dbReference>
<proteinExistence type="inferred from homology"/>
<evidence type="ECO:0000259" key="18">
    <source>
        <dbReference type="Pfam" id="PF08409"/>
    </source>
</evidence>
<dbReference type="Pfam" id="PF13174">
    <property type="entry name" value="TPR_6"/>
    <property type="match status" value="1"/>
</dbReference>
<evidence type="ECO:0000256" key="2">
    <source>
        <dbReference type="ARBA" id="ARBA00004141"/>
    </source>
</evidence>
<evidence type="ECO:0000256" key="12">
    <source>
        <dbReference type="ARBA" id="ARBA00022989"/>
    </source>
</evidence>
<comment type="pathway">
    <text evidence="4">Protein modification; protein glycosylation.</text>
</comment>
<evidence type="ECO:0000256" key="11">
    <source>
        <dbReference type="ARBA" id="ARBA00022824"/>
    </source>
</evidence>
<keyword evidence="13 17" id="KW-0472">Membrane</keyword>
<dbReference type="GO" id="GO:0005783">
    <property type="term" value="C:endoplasmic reticulum"/>
    <property type="evidence" value="ECO:0007669"/>
    <property type="project" value="UniProtKB-SubCell"/>
</dbReference>
<evidence type="ECO:0000256" key="17">
    <source>
        <dbReference type="SAM" id="Phobius"/>
    </source>
</evidence>
<dbReference type="InterPro" id="IPR013618">
    <property type="entry name" value="TMTC_DUF1736"/>
</dbReference>
<evidence type="ECO:0000256" key="6">
    <source>
        <dbReference type="ARBA" id="ARBA00012839"/>
    </source>
</evidence>
<dbReference type="AlphaFoldDB" id="A0A443SGP3"/>
<keyword evidence="9" id="KW-0677">Repeat</keyword>
<evidence type="ECO:0000256" key="3">
    <source>
        <dbReference type="ARBA" id="ARBA00004240"/>
    </source>
</evidence>
<dbReference type="EMBL" id="NCKV01002556">
    <property type="protein sequence ID" value="RWS26690.1"/>
    <property type="molecule type" value="Genomic_DNA"/>
</dbReference>
<feature type="transmembrane region" description="Helical" evidence="17">
    <location>
        <begin position="219"/>
        <end position="240"/>
    </location>
</feature>
<dbReference type="PANTHER" id="PTHR44395:SF1">
    <property type="entry name" value="PROTEIN O-MANNOSYL-TRANSFERASE TMTC3"/>
    <property type="match status" value="1"/>
</dbReference>
<dbReference type="STRING" id="299467.A0A443SGP3"/>
<evidence type="ECO:0000256" key="15">
    <source>
        <dbReference type="ARBA" id="ARBA00045102"/>
    </source>
</evidence>
<dbReference type="GO" id="GO:0004169">
    <property type="term" value="F:dolichyl-phosphate-mannose-protein mannosyltransferase activity"/>
    <property type="evidence" value="ECO:0007669"/>
    <property type="project" value="UniProtKB-EC"/>
</dbReference>
<comment type="subcellular location">
    <subcellularLocation>
        <location evidence="3">Endoplasmic reticulum</location>
    </subcellularLocation>
    <subcellularLocation>
        <location evidence="2">Membrane</location>
        <topology evidence="2">Multi-pass membrane protein</topology>
    </subcellularLocation>
</comment>
<dbReference type="InterPro" id="IPR019734">
    <property type="entry name" value="TPR_rpt"/>
</dbReference>
<dbReference type="OrthoDB" id="66906at2759"/>
<dbReference type="InterPro" id="IPR011990">
    <property type="entry name" value="TPR-like_helical_dom_sf"/>
</dbReference>
<dbReference type="Pfam" id="PF13181">
    <property type="entry name" value="TPR_8"/>
    <property type="match status" value="1"/>
</dbReference>
<feature type="repeat" description="TPR" evidence="16">
    <location>
        <begin position="551"/>
        <end position="584"/>
    </location>
</feature>
<comment type="similarity">
    <text evidence="5">Belongs to the TMTC family.</text>
</comment>
<feature type="domain" description="DUF1736" evidence="18">
    <location>
        <begin position="246"/>
        <end position="316"/>
    </location>
</feature>
<evidence type="ECO:0000313" key="20">
    <source>
        <dbReference type="Proteomes" id="UP000288716"/>
    </source>
</evidence>
<reference evidence="19 20" key="1">
    <citation type="journal article" date="2018" name="Gigascience">
        <title>Genomes of trombidid mites reveal novel predicted allergens and laterally-transferred genes associated with secondary metabolism.</title>
        <authorList>
            <person name="Dong X."/>
            <person name="Chaisiri K."/>
            <person name="Xia D."/>
            <person name="Armstrong S.D."/>
            <person name="Fang Y."/>
            <person name="Donnelly M.J."/>
            <person name="Kadowaki T."/>
            <person name="McGarry J.W."/>
            <person name="Darby A.C."/>
            <person name="Makepeace B.L."/>
        </authorList>
    </citation>
    <scope>NUCLEOTIDE SEQUENCE [LARGE SCALE GENOMIC DNA]</scope>
    <source>
        <strain evidence="19">UoL-UT</strain>
    </source>
</reference>
<comment type="catalytic activity">
    <reaction evidence="15">
        <text>a di-trans,poly-cis-dolichyl beta-D-mannosyl phosphate + L-seryl-[protein] = 3-O-(alpha-D-mannosyl)-L-seryl-[protein] + a di-trans,poly-cis-dolichyl phosphate + H(+)</text>
        <dbReference type="Rhea" id="RHEA:17377"/>
        <dbReference type="Rhea" id="RHEA-COMP:9863"/>
        <dbReference type="Rhea" id="RHEA-COMP:13546"/>
        <dbReference type="Rhea" id="RHEA-COMP:19498"/>
        <dbReference type="Rhea" id="RHEA-COMP:19501"/>
        <dbReference type="ChEBI" id="CHEBI:15378"/>
        <dbReference type="ChEBI" id="CHEBI:29999"/>
        <dbReference type="ChEBI" id="CHEBI:57683"/>
        <dbReference type="ChEBI" id="CHEBI:58211"/>
        <dbReference type="ChEBI" id="CHEBI:137321"/>
        <dbReference type="EC" id="2.4.1.109"/>
    </reaction>
</comment>
<dbReference type="Pfam" id="PF13414">
    <property type="entry name" value="TPR_11"/>
    <property type="match status" value="1"/>
</dbReference>
<keyword evidence="12 17" id="KW-1133">Transmembrane helix</keyword>
<dbReference type="GO" id="GO:0016020">
    <property type="term" value="C:membrane"/>
    <property type="evidence" value="ECO:0007669"/>
    <property type="project" value="UniProtKB-SubCell"/>
</dbReference>
<evidence type="ECO:0000256" key="1">
    <source>
        <dbReference type="ARBA" id="ARBA00003582"/>
    </source>
</evidence>
<dbReference type="VEuPathDB" id="VectorBase:LDEU005351"/>
<evidence type="ECO:0000256" key="14">
    <source>
        <dbReference type="ARBA" id="ARBA00045085"/>
    </source>
</evidence>
<dbReference type="Pfam" id="PF00515">
    <property type="entry name" value="TPR_1"/>
    <property type="match status" value="1"/>
</dbReference>
<feature type="transmembrane region" description="Helical" evidence="17">
    <location>
        <begin position="306"/>
        <end position="324"/>
    </location>
</feature>
<keyword evidence="7" id="KW-0808">Transferase</keyword>
<comment type="function">
    <text evidence="1">Transfers mannosyl residues to the hydroxyl group of serine or threonine residues.</text>
</comment>
<keyword evidence="11" id="KW-0256">Endoplasmic reticulum</keyword>
<evidence type="ECO:0000256" key="8">
    <source>
        <dbReference type="ARBA" id="ARBA00022692"/>
    </source>
</evidence>
<feature type="transmembrane region" description="Helical" evidence="17">
    <location>
        <begin position="12"/>
        <end position="33"/>
    </location>
</feature>
<keyword evidence="8 17" id="KW-0812">Transmembrane</keyword>
<dbReference type="EC" id="2.4.1.109" evidence="6"/>
<feature type="transmembrane region" description="Helical" evidence="17">
    <location>
        <begin position="368"/>
        <end position="384"/>
    </location>
</feature>
<feature type="transmembrane region" description="Helical" evidence="17">
    <location>
        <begin position="94"/>
        <end position="114"/>
    </location>
</feature>
<protein>
    <recommendedName>
        <fullName evidence="6">dolichyl-phosphate-mannose--protein mannosyltransferase</fullName>
        <ecNumber evidence="6">2.4.1.109</ecNumber>
    </recommendedName>
</protein>
<feature type="transmembrane region" description="Helical" evidence="17">
    <location>
        <begin position="336"/>
        <end position="362"/>
    </location>
</feature>
<dbReference type="PROSITE" id="PS50293">
    <property type="entry name" value="TPR_REGION"/>
    <property type="match status" value="1"/>
</dbReference>
<evidence type="ECO:0000313" key="19">
    <source>
        <dbReference type="EMBL" id="RWS26690.1"/>
    </source>
</evidence>
<feature type="repeat" description="TPR" evidence="16">
    <location>
        <begin position="436"/>
        <end position="469"/>
    </location>
</feature>
<dbReference type="PANTHER" id="PTHR44395">
    <property type="match status" value="1"/>
</dbReference>
<dbReference type="Pfam" id="PF08409">
    <property type="entry name" value="TMTC_DUF1736"/>
    <property type="match status" value="1"/>
</dbReference>
<comment type="catalytic activity">
    <reaction evidence="14">
        <text>a di-trans,poly-cis-dolichyl beta-D-mannosyl phosphate + L-threonyl-[protein] = 3-O-(alpha-D-mannosyl)-L-threonyl-[protein] + a di-trans,poly-cis-dolichyl phosphate + H(+)</text>
        <dbReference type="Rhea" id="RHEA:53396"/>
        <dbReference type="Rhea" id="RHEA-COMP:11060"/>
        <dbReference type="Rhea" id="RHEA-COMP:13547"/>
        <dbReference type="Rhea" id="RHEA-COMP:19498"/>
        <dbReference type="Rhea" id="RHEA-COMP:19501"/>
        <dbReference type="ChEBI" id="CHEBI:15378"/>
        <dbReference type="ChEBI" id="CHEBI:30013"/>
        <dbReference type="ChEBI" id="CHEBI:57683"/>
        <dbReference type="ChEBI" id="CHEBI:58211"/>
        <dbReference type="ChEBI" id="CHEBI:137323"/>
        <dbReference type="EC" id="2.4.1.109"/>
    </reaction>
</comment>
<evidence type="ECO:0000256" key="9">
    <source>
        <dbReference type="ARBA" id="ARBA00022737"/>
    </source>
</evidence>
<evidence type="ECO:0000256" key="5">
    <source>
        <dbReference type="ARBA" id="ARBA00007882"/>
    </source>
</evidence>
<keyword evidence="20" id="KW-1185">Reference proteome</keyword>
<dbReference type="Gene3D" id="1.25.40.10">
    <property type="entry name" value="Tetratricopeptide repeat domain"/>
    <property type="match status" value="3"/>
</dbReference>
<evidence type="ECO:0000256" key="7">
    <source>
        <dbReference type="ARBA" id="ARBA00022679"/>
    </source>
</evidence>
<dbReference type="SUPFAM" id="SSF48452">
    <property type="entry name" value="TPR-like"/>
    <property type="match status" value="2"/>
</dbReference>
<evidence type="ECO:0000256" key="16">
    <source>
        <dbReference type="PROSITE-ProRule" id="PRU00339"/>
    </source>
</evidence>
<sequence length="835" mass="96403">MNVIRLIMSQAYLLLIAICMITYSNSLWCDFVFDDISAVVANSDLRSNETSFLDLFLHDFWGTAIGLELSHKSYRPLTVLTFRLNYSMHELDPFGYHLINLVLHTVVTLLFHYFSSKCLFKDEETAVISSVLFAVHPIHTEAVTGIVGRAELLAACFYFLALIAYTKSQLSLFKIFSICSLLSKEQGITVLGVCFVYELTQFKSWPSLKWQKILNVSEALLRLLLIMTIAISTVSLRIWIMGGINKFPVFTKYDNPASFEKFPIKHLTYHYLLPLNLSFLLYPYYLCCDWTMKSIPLIKSLYDVRNLWTFIFYLTLILMLKRSISEFQESKANRRTCILVLILSMICFPFVPASNLLIPVGFVVAERVLYLPSAGYCLLIAYGFKNLRIHNKKTKLFTLFVITTLAFTLKSLQRNNDWKDELSLFSSGIKVNPLNAKLYNNIGHFYEKSKNWQKAIEFFQKARSVQPDDLGASINIARTLINMGEANSAEKILWSIKPHVKKVARMNSQRIVPSYLNLWINLGNVISQNFSRLTEAEEVYLELISMRSDFVEAYINLGDVLIKQNRINDAINVYRNALNFEQKVGDIYYNLGVAHSLLLHEKSETHVEIKDSVELSSQIQKIASFFEQSLQHNYGNKEALLNLAIMIQKYPLILKSFKKSIMDRMINYIGPDQERIWFNLALLFSDESDNRTAEFYFRKAILKKPDFRSALFNLALILIDEQRLFEAEMFLSQLIQHHPNHVKSLLLLGDIYIEFQELQRAEQVTHFNSPPPKCYTSVLRQNNSNVEAMHNLCVVLTKQQRNEDANECYRKLKTITPANNSKKVENINNSSDVIH</sequence>
<accession>A0A443SGP3</accession>
<dbReference type="PROSITE" id="PS50005">
    <property type="entry name" value="TPR"/>
    <property type="match status" value="2"/>
</dbReference>
<gene>
    <name evidence="19" type="ORF">B4U80_09584</name>
</gene>
<name>A0A443SGP3_9ACAR</name>